<evidence type="ECO:0000259" key="2">
    <source>
        <dbReference type="SMART" id="SM00226"/>
    </source>
</evidence>
<comment type="caution">
    <text evidence="3">The sequence shown here is derived from an EMBL/GenBank/DDBJ whole genome shotgun (WGS) entry which is preliminary data.</text>
</comment>
<dbReference type="PANTHER" id="PTHR43428:SF1">
    <property type="entry name" value="ARSENATE REDUCTASE"/>
    <property type="match status" value="1"/>
</dbReference>
<dbReference type="InterPro" id="IPR048716">
    <property type="entry name" value="Phosphatase-like_N"/>
</dbReference>
<keyword evidence="4" id="KW-1185">Reference proteome</keyword>
<feature type="domain" description="Phosphotyrosine protein phosphatase I" evidence="2">
    <location>
        <begin position="91"/>
        <end position="216"/>
    </location>
</feature>
<dbReference type="Proteomes" id="UP001500621">
    <property type="component" value="Unassembled WGS sequence"/>
</dbReference>
<dbReference type="Pfam" id="PF01451">
    <property type="entry name" value="LMWPc"/>
    <property type="match status" value="1"/>
</dbReference>
<organism evidence="3 4">
    <name type="scientific">Nocardioides nanhaiensis</name>
    <dbReference type="NCBI Taxonomy" id="1476871"/>
    <lineage>
        <taxon>Bacteria</taxon>
        <taxon>Bacillati</taxon>
        <taxon>Actinomycetota</taxon>
        <taxon>Actinomycetes</taxon>
        <taxon>Propionibacteriales</taxon>
        <taxon>Nocardioidaceae</taxon>
        <taxon>Nocardioides</taxon>
    </lineage>
</organism>
<name>A0ABP8VQY8_9ACTN</name>
<dbReference type="Gene3D" id="1.10.8.1060">
    <property type="entry name" value="Corynebacterium glutamicum thioredoxin-dependent arsenate reductase, N-terminal domain"/>
    <property type="match status" value="1"/>
</dbReference>
<accession>A0ABP8VQY8</accession>
<dbReference type="InterPro" id="IPR036196">
    <property type="entry name" value="Ptyr_pPase_sf"/>
</dbReference>
<evidence type="ECO:0000313" key="4">
    <source>
        <dbReference type="Proteomes" id="UP001500621"/>
    </source>
</evidence>
<dbReference type="InterPro" id="IPR023485">
    <property type="entry name" value="Ptyr_pPase"/>
</dbReference>
<protein>
    <recommendedName>
        <fullName evidence="2">Phosphotyrosine protein phosphatase I domain-containing protein</fullName>
    </recommendedName>
</protein>
<dbReference type="EMBL" id="BAABIM010000001">
    <property type="protein sequence ID" value="GAA4668415.1"/>
    <property type="molecule type" value="Genomic_DNA"/>
</dbReference>
<dbReference type="RefSeq" id="WP_345262020.1">
    <property type="nucleotide sequence ID" value="NZ_BAABIM010000001.1"/>
</dbReference>
<dbReference type="SUPFAM" id="SSF52788">
    <property type="entry name" value="Phosphotyrosine protein phosphatases I"/>
    <property type="match status" value="1"/>
</dbReference>
<evidence type="ECO:0000313" key="3">
    <source>
        <dbReference type="EMBL" id="GAA4668415.1"/>
    </source>
</evidence>
<dbReference type="NCBIfam" id="NF046112">
    <property type="entry name" value="MSMEG_6209_Nter"/>
    <property type="match status" value="1"/>
</dbReference>
<evidence type="ECO:0000256" key="1">
    <source>
        <dbReference type="ARBA" id="ARBA00022849"/>
    </source>
</evidence>
<dbReference type="PANTHER" id="PTHR43428">
    <property type="entry name" value="ARSENATE REDUCTASE"/>
    <property type="match status" value="1"/>
</dbReference>
<keyword evidence="1" id="KW-0059">Arsenical resistance</keyword>
<dbReference type="SMART" id="SM00226">
    <property type="entry name" value="LMWPc"/>
    <property type="match status" value="1"/>
</dbReference>
<sequence length="224" mass="23966">MTTHDTPPATRVPRPPGVDSLLDSIAADLAPMFAGVFGPETVRAHVGDAFDRISDQARIQTYLPILTGRIARDQLVRLAAEQENIRVTTTPEVLFVCVHNQGRSQMAAALLHHHAQGRVHVRSAGSAPADSVNPAVVEVMAELDIDISQNLPKKLLTEDVAASDVVITMGCGDACPIFPGKRYEDWALADPSGQGADAVRAIRDEIDQRVRALLSELVPDAASA</sequence>
<proteinExistence type="predicted"/>
<dbReference type="Gene3D" id="3.40.50.2300">
    <property type="match status" value="1"/>
</dbReference>
<dbReference type="Pfam" id="PF21234">
    <property type="entry name" value="Phosphatase-like_N"/>
    <property type="match status" value="1"/>
</dbReference>
<gene>
    <name evidence="3" type="ORF">GCM10023226_00420</name>
</gene>
<dbReference type="CDD" id="cd16345">
    <property type="entry name" value="LMWP_ArsC"/>
    <property type="match status" value="1"/>
</dbReference>
<reference evidence="4" key="1">
    <citation type="journal article" date="2019" name="Int. J. Syst. Evol. Microbiol.">
        <title>The Global Catalogue of Microorganisms (GCM) 10K type strain sequencing project: providing services to taxonomists for standard genome sequencing and annotation.</title>
        <authorList>
            <consortium name="The Broad Institute Genomics Platform"/>
            <consortium name="The Broad Institute Genome Sequencing Center for Infectious Disease"/>
            <person name="Wu L."/>
            <person name="Ma J."/>
        </authorList>
    </citation>
    <scope>NUCLEOTIDE SEQUENCE [LARGE SCALE GENOMIC DNA]</scope>
    <source>
        <strain evidence="4">JCM 18127</strain>
    </source>
</reference>